<evidence type="ECO:0000313" key="1">
    <source>
        <dbReference type="EMBL" id="KPL86151.1"/>
    </source>
</evidence>
<evidence type="ECO:0000313" key="2">
    <source>
        <dbReference type="Proteomes" id="UP000050277"/>
    </source>
</evidence>
<dbReference type="AlphaFoldDB" id="A0A0P6Y2Q5"/>
<dbReference type="EMBL" id="LGKP01000022">
    <property type="protein sequence ID" value="KPL86151.1"/>
    <property type="molecule type" value="Genomic_DNA"/>
</dbReference>
<evidence type="ECO:0008006" key="3">
    <source>
        <dbReference type="Google" id="ProtNLM"/>
    </source>
</evidence>
<dbReference type="NCBIfam" id="TIGR04255">
    <property type="entry name" value="sporadTIGR04255"/>
    <property type="match status" value="1"/>
</dbReference>
<proteinExistence type="predicted"/>
<gene>
    <name evidence="1" type="ORF">SE18_14945</name>
</gene>
<organism evidence="1 2">
    <name type="scientific">Herpetosiphon geysericola</name>
    <dbReference type="NCBI Taxonomy" id="70996"/>
    <lineage>
        <taxon>Bacteria</taxon>
        <taxon>Bacillati</taxon>
        <taxon>Chloroflexota</taxon>
        <taxon>Chloroflexia</taxon>
        <taxon>Herpetosiphonales</taxon>
        <taxon>Herpetosiphonaceae</taxon>
        <taxon>Herpetosiphon</taxon>
    </lineage>
</organism>
<dbReference type="InterPro" id="IPR026349">
    <property type="entry name" value="CHP04255"/>
</dbReference>
<sequence length="264" mass="30271">MLIKYLVVIDKDDIVGAQYEKPPIIEVVAEVHFATTSWNETMPERFARRIKGSFTELLPPGDGESDLDTSIWEGRKVFKHYTYHVLVQIGEGVLVVNNIDKYIAWDNLLPVIKEVYTAYKALDKEVKIQHIILRYINQIDIPHQGSQISLEKYFNLYPYFKLPSYEIYVGFIVGLQFPFTGGNIKVEMRTTNSEAPEVTSVILDMECFIGKLKDSTARTASSKFNLAHQQVEKLFEAIINDNTRQLFIETRSEGVSDDLHDNSI</sequence>
<dbReference type="STRING" id="70996.SE18_14945"/>
<keyword evidence="2" id="KW-1185">Reference proteome</keyword>
<comment type="caution">
    <text evidence="1">The sequence shown here is derived from an EMBL/GenBank/DDBJ whole genome shotgun (WGS) entry which is preliminary data.</text>
</comment>
<protein>
    <recommendedName>
        <fullName evidence="3">TIGR04255 family protein</fullName>
    </recommendedName>
</protein>
<accession>A0A0P6Y2Q5</accession>
<dbReference type="Proteomes" id="UP000050277">
    <property type="component" value="Unassembled WGS sequence"/>
</dbReference>
<name>A0A0P6Y2Q5_9CHLR</name>
<reference evidence="1 2" key="1">
    <citation type="submission" date="2015-07" db="EMBL/GenBank/DDBJ databases">
        <title>Whole genome sequence of Herpetosiphon geysericola DSM 7119.</title>
        <authorList>
            <person name="Hemp J."/>
            <person name="Ward L.M."/>
            <person name="Pace L.A."/>
            <person name="Fischer W.W."/>
        </authorList>
    </citation>
    <scope>NUCLEOTIDE SEQUENCE [LARGE SCALE GENOMIC DNA]</scope>
    <source>
        <strain evidence="1 2">DSM 7119</strain>
    </source>
</reference>